<dbReference type="Proteomes" id="UP000694408">
    <property type="component" value="Unplaced"/>
</dbReference>
<reference evidence="8" key="2">
    <citation type="submission" date="2025-09" db="UniProtKB">
        <authorList>
            <consortium name="Ensembl"/>
        </authorList>
    </citation>
    <scope>IDENTIFICATION</scope>
</reference>
<dbReference type="CDD" id="cd21086">
    <property type="entry name" value="WH_NTD_SMARCB1"/>
    <property type="match status" value="1"/>
</dbReference>
<keyword evidence="6" id="KW-1133">Transmembrane helix</keyword>
<dbReference type="Pfam" id="PF21459">
    <property type="entry name" value="INI1_DNA-bd"/>
    <property type="match status" value="1"/>
</dbReference>
<protein>
    <submittedName>
        <fullName evidence="8">SWI/SNF related, matrix associated, actin dependent regulator of chromatin, subfamily b, member 1</fullName>
    </submittedName>
</protein>
<evidence type="ECO:0000256" key="2">
    <source>
        <dbReference type="ARBA" id="ARBA00010239"/>
    </source>
</evidence>
<dbReference type="Pfam" id="PF04855">
    <property type="entry name" value="SNF5"/>
    <property type="match status" value="1"/>
</dbReference>
<evidence type="ECO:0000256" key="1">
    <source>
        <dbReference type="ARBA" id="ARBA00004123"/>
    </source>
</evidence>
<proteinExistence type="inferred from homology"/>
<keyword evidence="3" id="KW-0805">Transcription regulation</keyword>
<organism evidence="8 9">
    <name type="scientific">Junco hyemalis</name>
    <name type="common">Dark-eyed junco</name>
    <dbReference type="NCBI Taxonomy" id="40217"/>
    <lineage>
        <taxon>Eukaryota</taxon>
        <taxon>Metazoa</taxon>
        <taxon>Chordata</taxon>
        <taxon>Craniata</taxon>
        <taxon>Vertebrata</taxon>
        <taxon>Euteleostomi</taxon>
        <taxon>Archelosauria</taxon>
        <taxon>Archosauria</taxon>
        <taxon>Dinosauria</taxon>
        <taxon>Saurischia</taxon>
        <taxon>Theropoda</taxon>
        <taxon>Coelurosauria</taxon>
        <taxon>Aves</taxon>
        <taxon>Neognathae</taxon>
        <taxon>Neoaves</taxon>
        <taxon>Telluraves</taxon>
        <taxon>Australaves</taxon>
        <taxon>Passeriformes</taxon>
        <taxon>Passerellidae</taxon>
        <taxon>Junco</taxon>
    </lineage>
</organism>
<keyword evidence="6" id="KW-0812">Transmembrane</keyword>
<keyword evidence="9" id="KW-1185">Reference proteome</keyword>
<keyword evidence="4" id="KW-0804">Transcription</keyword>
<reference evidence="8" key="1">
    <citation type="submission" date="2025-08" db="UniProtKB">
        <authorList>
            <consortium name="Ensembl"/>
        </authorList>
    </citation>
    <scope>IDENTIFICATION</scope>
</reference>
<comment type="similarity">
    <text evidence="2">Belongs to the SNF5 family.</text>
</comment>
<evidence type="ECO:0000256" key="6">
    <source>
        <dbReference type="SAM" id="Phobius"/>
    </source>
</evidence>
<sequence length="468" mass="54030">MMMMALSKTFGQKPVKFQLEEDGEFYMIGSEVGNYLRMFRGSLYKRYPSLWRRLATVEERKKIVASSHENQRSHSPRRYHGYTTLATSVTLLKASEVEEILDGNDEKYKAVSISTEPPTYLREQKAKRNNQWVPTLPNSSHHLDAVPCSTTINRNRMGRDKKRTFPLCFDDHDPAVIHENASQPEVLVPIRLDMEIDGQKLRDAFTWNMNEKLMTPEMFSEILCDDLDLNPLTFVPAIASAIRQQIESYPTDSILEDQSDQRVIIKLNIHVGNISLVDQFEWDMSEKENSPEKFALKLCSELGLGGEFVTTIAYSIRGQLSWHQKTYAFSENPLPTVEIAIRNTGDADQWCPLLETLTDAEMEKKIRDQDRNTRYCHCFGHFSWPVPWTEAPSWDVCLSLLRANWQDVSLAHNRSFSFRVFSCHHLPPQTLKCLLYHLLLAGSFLFFFFLTHFCLFLGFFACPGELCV</sequence>
<dbReference type="AlphaFoldDB" id="A0A8C5IUV6"/>
<feature type="domain" description="SWI/SNF Subunit INI1 DNA binding" evidence="7">
    <location>
        <begin position="13"/>
        <end position="105"/>
    </location>
</feature>
<feature type="transmembrane region" description="Helical" evidence="6">
    <location>
        <begin position="434"/>
        <end position="462"/>
    </location>
</feature>
<comment type="subcellular location">
    <subcellularLocation>
        <location evidence="1">Nucleus</location>
    </subcellularLocation>
</comment>
<evidence type="ECO:0000256" key="4">
    <source>
        <dbReference type="ARBA" id="ARBA00023163"/>
    </source>
</evidence>
<dbReference type="GO" id="GO:0006338">
    <property type="term" value="P:chromatin remodeling"/>
    <property type="evidence" value="ECO:0007669"/>
    <property type="project" value="InterPro"/>
</dbReference>
<name>A0A8C5IUV6_JUNHY</name>
<evidence type="ECO:0000256" key="3">
    <source>
        <dbReference type="ARBA" id="ARBA00023015"/>
    </source>
</evidence>
<evidence type="ECO:0000313" key="9">
    <source>
        <dbReference type="Proteomes" id="UP000694408"/>
    </source>
</evidence>
<dbReference type="InterPro" id="IPR048664">
    <property type="entry name" value="INI1_DNA-bd"/>
</dbReference>
<dbReference type="InterPro" id="IPR006939">
    <property type="entry name" value="SNF5"/>
</dbReference>
<evidence type="ECO:0000259" key="7">
    <source>
        <dbReference type="Pfam" id="PF21459"/>
    </source>
</evidence>
<dbReference type="PANTHER" id="PTHR10019">
    <property type="entry name" value="SNF5"/>
    <property type="match status" value="1"/>
</dbReference>
<dbReference type="GO" id="GO:0000228">
    <property type="term" value="C:nuclear chromosome"/>
    <property type="evidence" value="ECO:0007669"/>
    <property type="project" value="InterPro"/>
</dbReference>
<evidence type="ECO:0000256" key="5">
    <source>
        <dbReference type="ARBA" id="ARBA00023242"/>
    </source>
</evidence>
<accession>A0A8C5IUV6</accession>
<dbReference type="Ensembl" id="ENSJHYT00000010401.1">
    <property type="protein sequence ID" value="ENSJHYP00000008561.1"/>
    <property type="gene ID" value="ENSJHYG00000006785.1"/>
</dbReference>
<keyword evidence="6" id="KW-0472">Membrane</keyword>
<evidence type="ECO:0000313" key="8">
    <source>
        <dbReference type="Ensembl" id="ENSJHYP00000008561.1"/>
    </source>
</evidence>
<keyword evidence="5" id="KW-0539">Nucleus</keyword>